<organism evidence="5 6">
    <name type="scientific">Rhodococcus navarretei</name>
    <dbReference type="NCBI Taxonomy" id="3128981"/>
    <lineage>
        <taxon>Bacteria</taxon>
        <taxon>Bacillati</taxon>
        <taxon>Actinomycetota</taxon>
        <taxon>Actinomycetes</taxon>
        <taxon>Mycobacteriales</taxon>
        <taxon>Nocardiaceae</taxon>
        <taxon>Rhodococcus</taxon>
    </lineage>
</organism>
<dbReference type="PANTHER" id="PTHR43537">
    <property type="entry name" value="TRANSCRIPTIONAL REGULATOR, GNTR FAMILY"/>
    <property type="match status" value="1"/>
</dbReference>
<reference evidence="5 6" key="1">
    <citation type="submission" date="2024-03" db="EMBL/GenBank/DDBJ databases">
        <title>Rhodococcus navarretei sp. nov. and Pseudarthrobacter quantumdoti sp. nov., two new species with the ability to biosynthesize Quantum Dots isolated from soil samples at Union Glacier, Antarctica.</title>
        <authorList>
            <person name="Vargas M."/>
        </authorList>
    </citation>
    <scope>NUCLEOTIDE SEQUENCE [LARGE SCALE GENOMIC DNA]</scope>
    <source>
        <strain evidence="5 6">EXRC-4A-4</strain>
    </source>
</reference>
<dbReference type="Gene3D" id="1.10.10.10">
    <property type="entry name" value="Winged helix-like DNA-binding domain superfamily/Winged helix DNA-binding domain"/>
    <property type="match status" value="1"/>
</dbReference>
<dbReference type="SMART" id="SM00895">
    <property type="entry name" value="FCD"/>
    <property type="match status" value="1"/>
</dbReference>
<dbReference type="Gene3D" id="1.20.120.530">
    <property type="entry name" value="GntR ligand-binding domain-like"/>
    <property type="match status" value="1"/>
</dbReference>
<dbReference type="CDD" id="cd07377">
    <property type="entry name" value="WHTH_GntR"/>
    <property type="match status" value="1"/>
</dbReference>
<keyword evidence="1" id="KW-0805">Transcription regulation</keyword>
<dbReference type="PANTHER" id="PTHR43537:SF24">
    <property type="entry name" value="GLUCONATE OPERON TRANSCRIPTIONAL REPRESSOR"/>
    <property type="match status" value="1"/>
</dbReference>
<evidence type="ECO:0000313" key="6">
    <source>
        <dbReference type="Proteomes" id="UP001456513"/>
    </source>
</evidence>
<dbReference type="Pfam" id="PF07729">
    <property type="entry name" value="FCD"/>
    <property type="match status" value="1"/>
</dbReference>
<evidence type="ECO:0000256" key="2">
    <source>
        <dbReference type="ARBA" id="ARBA00023125"/>
    </source>
</evidence>
<dbReference type="PROSITE" id="PS50949">
    <property type="entry name" value="HTH_GNTR"/>
    <property type="match status" value="1"/>
</dbReference>
<dbReference type="SUPFAM" id="SSF46785">
    <property type="entry name" value="Winged helix' DNA-binding domain"/>
    <property type="match status" value="1"/>
</dbReference>
<dbReference type="PRINTS" id="PR00035">
    <property type="entry name" value="HTHGNTR"/>
</dbReference>
<dbReference type="SUPFAM" id="SSF48008">
    <property type="entry name" value="GntR ligand-binding domain-like"/>
    <property type="match status" value="1"/>
</dbReference>
<dbReference type="Pfam" id="PF00392">
    <property type="entry name" value="GntR"/>
    <property type="match status" value="1"/>
</dbReference>
<keyword evidence="2" id="KW-0238">DNA-binding</keyword>
<gene>
    <name evidence="5" type="ORF">AABD04_22470</name>
</gene>
<accession>A0ABU9D473</accession>
<dbReference type="InterPro" id="IPR008920">
    <property type="entry name" value="TF_FadR/GntR_C"/>
</dbReference>
<feature type="domain" description="HTH gntR-type" evidence="4">
    <location>
        <begin position="1"/>
        <end position="65"/>
    </location>
</feature>
<evidence type="ECO:0000259" key="4">
    <source>
        <dbReference type="PROSITE" id="PS50949"/>
    </source>
</evidence>
<dbReference type="InterPro" id="IPR000524">
    <property type="entry name" value="Tscrpt_reg_HTH_GntR"/>
</dbReference>
<name>A0ABU9D473_9NOCA</name>
<dbReference type="Proteomes" id="UP001456513">
    <property type="component" value="Unassembled WGS sequence"/>
</dbReference>
<sequence length="206" mass="22344">MSEIGDKIFDLFVAGHYGPGEKLNEAELAARLGVSRTPIREALVTLAGTGVVTIEKNKGARVSEYTRDSVEAIYAARSLLEPEAAKLATGHVTQSDLAELREMAQRMHDKILDSADLSEIAVLNNAFHTAILLRCPNGRMADMAIGMLKPVVAARTFRRYTPAELIRSASHHLEIVDALESGDGEWVEAIMRAHIRAGCHSALQGS</sequence>
<keyword evidence="6" id="KW-1185">Reference proteome</keyword>
<dbReference type="InterPro" id="IPR011711">
    <property type="entry name" value="GntR_C"/>
</dbReference>
<evidence type="ECO:0000313" key="5">
    <source>
        <dbReference type="EMBL" id="MEK8073617.1"/>
    </source>
</evidence>
<dbReference type="RefSeq" id="WP_243609099.1">
    <property type="nucleotide sequence ID" value="NZ_JBBPCN010000001.1"/>
</dbReference>
<dbReference type="EMBL" id="JBBPCN010000001">
    <property type="protein sequence ID" value="MEK8073617.1"/>
    <property type="molecule type" value="Genomic_DNA"/>
</dbReference>
<evidence type="ECO:0000256" key="1">
    <source>
        <dbReference type="ARBA" id="ARBA00023015"/>
    </source>
</evidence>
<evidence type="ECO:0000256" key="3">
    <source>
        <dbReference type="ARBA" id="ARBA00023163"/>
    </source>
</evidence>
<dbReference type="SMART" id="SM00345">
    <property type="entry name" value="HTH_GNTR"/>
    <property type="match status" value="1"/>
</dbReference>
<proteinExistence type="predicted"/>
<dbReference type="InterPro" id="IPR036388">
    <property type="entry name" value="WH-like_DNA-bd_sf"/>
</dbReference>
<protein>
    <submittedName>
        <fullName evidence="5">GntR family transcriptional regulator</fullName>
    </submittedName>
</protein>
<dbReference type="InterPro" id="IPR036390">
    <property type="entry name" value="WH_DNA-bd_sf"/>
</dbReference>
<keyword evidence="3" id="KW-0804">Transcription</keyword>
<comment type="caution">
    <text evidence="5">The sequence shown here is derived from an EMBL/GenBank/DDBJ whole genome shotgun (WGS) entry which is preliminary data.</text>
</comment>